<keyword evidence="4" id="KW-1185">Reference proteome</keyword>
<sequence length="949" mass="107563">MLNRNLYQNIRKQEKSKQTVVSTLPIQDVRIINEETGYTSYFVKSKIDELCTQNKILKGVLQVMPNNYSSGIVKTEFGIIHIPNKVHLNRALNGNSVYVNLLSVKQKNQEIFNWSIDQQQGDEHITQTLQHVIGHIVYTQPFEEIVLQCFLDSETKLAGILKFIPIDKRYPTIVVSDQLADIIPNQIFNIKILNWKPQMIYPAGEIISKDEVLQLADLSQIADYVMKVNGIPFNYKGDLDPLILQEIQYNEQQLIDDVGLPRSEVFGLNQNILNNYQKQIEKLSKRKLIFDSQNRRDFTNELVFTIDPDTAKDFDDACHIKLVASNGSTICLKQLSKLNSDDISTAFNNAIGYEIGVHIADVTHYVKPNSQIDLYAQSTKTSVYLTDRCCPMIPYELADGLCSLNPAVPRYTFSVVFRLNFVGELLPQTVWFGKSVIFSHARLDYVGAQMILDNKLTPDNNSTEINNFPVCLNCQSAIFLAVQTMNIIAVVLRKQREALGALQLRGDCTSFSINKTNNVVSIYGPEDAVDAHHLIEEFMVAANCLVGIRLVQSFPGCSILRKHPPPRKDDSVNKIVKNFGKLSFTNGSTVVKSIVNIASNMQHKIQFNEQFWSSKSQSMFLADSCFATNNLNKAEYIIGLSSEKSLFSHWGIHAQMYMHFTSPIRRYADDIAHRLLTESLKIESTGQSSIYCPNKLQIKELIKLYESVDFLPPIDYLKICDENQTLQDTIAHSDQTRDIQADVLEDVEDGKYVNLHSQKTMNMLKKSIENLLERGQQTASIYEEKQDVSPAAQAFREVEQALKNIGLPLQVLIDHTKSCNILSQAADKASSLHRSIMLHFWTNQQQKEVFATCFLISAKDNILLFFVPQFGISFTCNSNFLNKEGCILVEKFRTDLSLNQQFATEKQEVFELFSQVAVKSVSFEFLAPVSVQIISSQSVLDGVDYWLMG</sequence>
<protein>
    <submittedName>
        <fullName evidence="2">Ribonuclease</fullName>
    </submittedName>
</protein>
<gene>
    <name evidence="2" type="ORF">SS50377_17305</name>
    <name evidence="3" type="ORF">SS50377_20322</name>
</gene>
<dbReference type="Pfam" id="PF17849">
    <property type="entry name" value="OB_Dis3"/>
    <property type="match status" value="1"/>
</dbReference>
<dbReference type="EMBL" id="AUWU02000001">
    <property type="protein sequence ID" value="KAH0576974.1"/>
    <property type="molecule type" value="Genomic_DNA"/>
</dbReference>
<dbReference type="Pfam" id="PF00773">
    <property type="entry name" value="RNB"/>
    <property type="match status" value="1"/>
</dbReference>
<evidence type="ECO:0000313" key="2">
    <source>
        <dbReference type="EMBL" id="EST43004.1"/>
    </source>
</evidence>
<dbReference type="SMART" id="SM00955">
    <property type="entry name" value="RNB"/>
    <property type="match status" value="1"/>
</dbReference>
<dbReference type="PANTHER" id="PTHR23355">
    <property type="entry name" value="RIBONUCLEASE"/>
    <property type="match status" value="1"/>
</dbReference>
<reference evidence="3" key="2">
    <citation type="submission" date="2020-12" db="EMBL/GenBank/DDBJ databases">
        <title>New Spironucleus salmonicida genome in near-complete chromosomes.</title>
        <authorList>
            <person name="Xu F."/>
            <person name="Kurt Z."/>
            <person name="Jimenez-Gonzalez A."/>
            <person name="Astvaldsson A."/>
            <person name="Andersson J.O."/>
            <person name="Svard S.G."/>
        </authorList>
    </citation>
    <scope>NUCLEOTIDE SEQUENCE</scope>
    <source>
        <strain evidence="3">ATCC 50377</strain>
    </source>
</reference>
<dbReference type="InterPro" id="IPR012340">
    <property type="entry name" value="NA-bd_OB-fold"/>
</dbReference>
<dbReference type="VEuPathDB" id="GiardiaDB:SS50377_20322"/>
<evidence type="ECO:0000259" key="1">
    <source>
        <dbReference type="SMART" id="SM00955"/>
    </source>
</evidence>
<evidence type="ECO:0000313" key="4">
    <source>
        <dbReference type="Proteomes" id="UP000018208"/>
    </source>
</evidence>
<proteinExistence type="predicted"/>
<dbReference type="SUPFAM" id="SSF50249">
    <property type="entry name" value="Nucleic acid-binding proteins"/>
    <property type="match status" value="2"/>
</dbReference>
<feature type="domain" description="RNB" evidence="1">
    <location>
        <begin position="295"/>
        <end position="682"/>
    </location>
</feature>
<organism evidence="2">
    <name type="scientific">Spironucleus salmonicida</name>
    <dbReference type="NCBI Taxonomy" id="348837"/>
    <lineage>
        <taxon>Eukaryota</taxon>
        <taxon>Metamonada</taxon>
        <taxon>Diplomonadida</taxon>
        <taxon>Hexamitidae</taxon>
        <taxon>Hexamitinae</taxon>
        <taxon>Spironucleus</taxon>
    </lineage>
</organism>
<dbReference type="AlphaFoldDB" id="V6LQG9"/>
<dbReference type="GO" id="GO:0000932">
    <property type="term" value="C:P-body"/>
    <property type="evidence" value="ECO:0007669"/>
    <property type="project" value="TreeGrafter"/>
</dbReference>
<dbReference type="Gene3D" id="2.40.50.690">
    <property type="match status" value="1"/>
</dbReference>
<dbReference type="PANTHER" id="PTHR23355:SF9">
    <property type="entry name" value="DIS3-LIKE EXONUCLEASE 2"/>
    <property type="match status" value="1"/>
</dbReference>
<dbReference type="GO" id="GO:0006402">
    <property type="term" value="P:mRNA catabolic process"/>
    <property type="evidence" value="ECO:0007669"/>
    <property type="project" value="TreeGrafter"/>
</dbReference>
<dbReference type="Proteomes" id="UP000018208">
    <property type="component" value="Unassembled WGS sequence"/>
</dbReference>
<accession>V6LQG9</accession>
<dbReference type="InterPro" id="IPR050180">
    <property type="entry name" value="RNR_Ribonuclease"/>
</dbReference>
<dbReference type="InterPro" id="IPR001900">
    <property type="entry name" value="RNase_II/R"/>
</dbReference>
<reference evidence="2 3" key="1">
    <citation type="journal article" date="2014" name="PLoS Genet.">
        <title>The Genome of Spironucleus salmonicida Highlights a Fish Pathogen Adapted to Fluctuating Environments.</title>
        <authorList>
            <person name="Xu F."/>
            <person name="Jerlstrom-Hultqvist J."/>
            <person name="Einarsson E."/>
            <person name="Astvaldsson A."/>
            <person name="Svard S.G."/>
            <person name="Andersson J.O."/>
        </authorList>
    </citation>
    <scope>NUCLEOTIDE SEQUENCE</scope>
    <source>
        <strain evidence="3">ATCC 50377</strain>
    </source>
</reference>
<dbReference type="GO" id="GO:0003723">
    <property type="term" value="F:RNA binding"/>
    <property type="evidence" value="ECO:0007669"/>
    <property type="project" value="InterPro"/>
</dbReference>
<dbReference type="EMBL" id="KI546147">
    <property type="protein sequence ID" value="EST43004.1"/>
    <property type="molecule type" value="Genomic_DNA"/>
</dbReference>
<dbReference type="OrthoDB" id="372421at2759"/>
<dbReference type="GO" id="GO:0000175">
    <property type="term" value="F:3'-5'-RNA exonuclease activity"/>
    <property type="evidence" value="ECO:0007669"/>
    <property type="project" value="TreeGrafter"/>
</dbReference>
<evidence type="ECO:0000313" key="3">
    <source>
        <dbReference type="EMBL" id="KAH0576974.1"/>
    </source>
</evidence>
<dbReference type="InterPro" id="IPR041505">
    <property type="entry name" value="Dis3_CSD2"/>
</dbReference>
<name>V6LQG9_9EUKA</name>